<dbReference type="OrthoDB" id="4826749at2"/>
<proteinExistence type="predicted"/>
<keyword evidence="4" id="KW-1185">Reference proteome</keyword>
<sequence>MTSRPRPRRSTLLGASAVACAVALVACTPGGGDDPDASSSADTSERSGGDGGDGGGAGGDGGPVVVGGHEYEPILEGTFPVPGTAGDDATTVGLVSLVGSGDTTELRLVLTPQFSSADEGISIYEMLDDHVAPEIWDVAGLRSYDVVSDTGIELETDVVAAQTANGEPVLYQGFFPALEGRPEAVDVVVHPAWPVFEDVPVTYED</sequence>
<keyword evidence="2" id="KW-0732">Signal</keyword>
<feature type="signal peptide" evidence="2">
    <location>
        <begin position="1"/>
        <end position="21"/>
    </location>
</feature>
<dbReference type="PROSITE" id="PS51257">
    <property type="entry name" value="PROKAR_LIPOPROTEIN"/>
    <property type="match status" value="1"/>
</dbReference>
<organism evidence="3 4">
    <name type="scientific">Cellulomonas carbonis T26</name>
    <dbReference type="NCBI Taxonomy" id="947969"/>
    <lineage>
        <taxon>Bacteria</taxon>
        <taxon>Bacillati</taxon>
        <taxon>Actinomycetota</taxon>
        <taxon>Actinomycetes</taxon>
        <taxon>Micrococcales</taxon>
        <taxon>Cellulomonadaceae</taxon>
        <taxon>Cellulomonas</taxon>
    </lineage>
</organism>
<feature type="chain" id="PRO_5038389214" evidence="2">
    <location>
        <begin position="22"/>
        <end position="205"/>
    </location>
</feature>
<reference evidence="3 4" key="1">
    <citation type="submission" date="2013-08" db="EMBL/GenBank/DDBJ databases">
        <title>Genome sequencing of Cellulomonas carbonis T26.</title>
        <authorList>
            <person name="Chen F."/>
            <person name="Li Y."/>
            <person name="Wang G."/>
        </authorList>
    </citation>
    <scope>NUCLEOTIDE SEQUENCE [LARGE SCALE GENOMIC DNA]</scope>
    <source>
        <strain evidence="3 4">T26</strain>
    </source>
</reference>
<dbReference type="Proteomes" id="UP000029839">
    <property type="component" value="Unassembled WGS sequence"/>
</dbReference>
<dbReference type="RefSeq" id="WP_043604543.1">
    <property type="nucleotide sequence ID" value="NZ_AXCY01000019.1"/>
</dbReference>
<gene>
    <name evidence="3" type="ORF">N868_17205</name>
</gene>
<evidence type="ECO:0000313" key="3">
    <source>
        <dbReference type="EMBL" id="KGM11544.1"/>
    </source>
</evidence>
<dbReference type="AlphaFoldDB" id="A0A0A0BWI3"/>
<accession>A0A0A0BWI3</accession>
<evidence type="ECO:0000313" key="4">
    <source>
        <dbReference type="Proteomes" id="UP000029839"/>
    </source>
</evidence>
<feature type="region of interest" description="Disordered" evidence="1">
    <location>
        <begin position="29"/>
        <end position="68"/>
    </location>
</feature>
<evidence type="ECO:0000256" key="2">
    <source>
        <dbReference type="SAM" id="SignalP"/>
    </source>
</evidence>
<evidence type="ECO:0000256" key="1">
    <source>
        <dbReference type="SAM" id="MobiDB-lite"/>
    </source>
</evidence>
<dbReference type="EMBL" id="AXCY01000019">
    <property type="protein sequence ID" value="KGM11544.1"/>
    <property type="molecule type" value="Genomic_DNA"/>
</dbReference>
<reference evidence="3 4" key="2">
    <citation type="journal article" date="2015" name="Stand. Genomic Sci.">
        <title>Draft genome sequence of Cellulomonas carbonis T26(T) and comparative analysis of six Cellulomonas genomes.</title>
        <authorList>
            <person name="Zhuang W."/>
            <person name="Zhang S."/>
            <person name="Xia X."/>
            <person name="Wang G."/>
        </authorList>
    </citation>
    <scope>NUCLEOTIDE SEQUENCE [LARGE SCALE GENOMIC DNA]</scope>
    <source>
        <strain evidence="3 4">T26</strain>
    </source>
</reference>
<name>A0A0A0BWI3_9CELL</name>
<feature type="compositionally biased region" description="Gly residues" evidence="1">
    <location>
        <begin position="49"/>
        <end position="65"/>
    </location>
</feature>
<protein>
    <submittedName>
        <fullName evidence="3">Uncharacterized protein</fullName>
    </submittedName>
</protein>
<comment type="caution">
    <text evidence="3">The sequence shown here is derived from an EMBL/GenBank/DDBJ whole genome shotgun (WGS) entry which is preliminary data.</text>
</comment>